<evidence type="ECO:0000313" key="2">
    <source>
        <dbReference type="EMBL" id="CAL1711812.1"/>
    </source>
</evidence>
<reference evidence="3" key="1">
    <citation type="submission" date="2024-04" db="EMBL/GenBank/DDBJ databases">
        <authorList>
            <person name="Shaw F."/>
            <person name="Minotto A."/>
        </authorList>
    </citation>
    <scope>NUCLEOTIDE SEQUENCE [LARGE SCALE GENOMIC DNA]</scope>
</reference>
<sequence>MASNFTWFNDALTNCQQVRSLVNTVQIWQWEFYMAEEEGPRMIPVVRWMDMDEEIFDRAKRVHNAVKQQPDVSPAEHAYDSDTNDLEAPPQKDSEATLIYEIDGGSQWGSNETLLADMLSDKASTPILSPKEKHAAPEYASSSDMGFLVKYGVFTIIH</sequence>
<dbReference type="Proteomes" id="UP001497453">
    <property type="component" value="Chromosome 6"/>
</dbReference>
<keyword evidence="3" id="KW-1185">Reference proteome</keyword>
<proteinExistence type="predicted"/>
<organism evidence="2 3">
    <name type="scientific">Somion occarium</name>
    <dbReference type="NCBI Taxonomy" id="3059160"/>
    <lineage>
        <taxon>Eukaryota</taxon>
        <taxon>Fungi</taxon>
        <taxon>Dikarya</taxon>
        <taxon>Basidiomycota</taxon>
        <taxon>Agaricomycotina</taxon>
        <taxon>Agaricomycetes</taxon>
        <taxon>Polyporales</taxon>
        <taxon>Cerrenaceae</taxon>
        <taxon>Somion</taxon>
    </lineage>
</organism>
<protein>
    <submittedName>
        <fullName evidence="2">Uncharacterized protein</fullName>
    </submittedName>
</protein>
<feature type="region of interest" description="Disordered" evidence="1">
    <location>
        <begin position="66"/>
        <end position="92"/>
    </location>
</feature>
<accession>A0ABP1DVG7</accession>
<gene>
    <name evidence="2" type="ORF">GFSPODELE1_LOCUS8511</name>
</gene>
<evidence type="ECO:0000313" key="3">
    <source>
        <dbReference type="Proteomes" id="UP001497453"/>
    </source>
</evidence>
<name>A0ABP1DVG7_9APHY</name>
<evidence type="ECO:0000256" key="1">
    <source>
        <dbReference type="SAM" id="MobiDB-lite"/>
    </source>
</evidence>
<dbReference type="EMBL" id="OZ037949">
    <property type="protein sequence ID" value="CAL1711812.1"/>
    <property type="molecule type" value="Genomic_DNA"/>
</dbReference>